<reference evidence="9" key="1">
    <citation type="submission" date="2025-08" db="UniProtKB">
        <authorList>
            <consortium name="RefSeq"/>
        </authorList>
    </citation>
    <scope>IDENTIFICATION</scope>
    <source>
        <tissue evidence="9">Gonads</tissue>
    </source>
</reference>
<keyword evidence="4 7" id="KW-1133">Transmembrane helix</keyword>
<feature type="transmembrane region" description="Helical" evidence="7">
    <location>
        <begin position="298"/>
        <end position="320"/>
    </location>
</feature>
<comment type="similarity">
    <text evidence="2">Belongs to the ADIPOR family.</text>
</comment>
<dbReference type="OMA" id="HSQPCPD"/>
<dbReference type="OrthoDB" id="529367at2759"/>
<sequence length="330" mass="37859">MGMPVDYKSNLKSRNVSQSSSGADTVYVFMDIEIDRGCQAAVCTSIGKEDIQLYKYNEVPEFLQGNPYVRDGYRAFLSSNACIKSLFVWNNETINIWSHLIGFVIFCLCTLVDNIVMIPHYSGGFSDHLIVTAGLLCYQFCMLCSAGYHIFNCHSERASKRWLMTDLAGISVGLIGCYLPAVHYAFYCLSIWRDIYLFTVAILSAAVLFTQLHPRSFSPHWWTKRLILYCCLAAYGIIPTIHWIYLSGGWEEEMVQMFIPKVVIMYFFGMSALGFYLTKFPERYFPGKVDYIGSSHQWWHVIVVAAFFYWHAAGSEIFIYRIQHAPHMCS</sequence>
<dbReference type="Proteomes" id="UP000085678">
    <property type="component" value="Unplaced"/>
</dbReference>
<dbReference type="STRING" id="7574.A0A1S3HQ25"/>
<evidence type="ECO:0000256" key="5">
    <source>
        <dbReference type="ARBA" id="ARBA00023136"/>
    </source>
</evidence>
<keyword evidence="5 7" id="KW-0472">Membrane</keyword>
<keyword evidence="6" id="KW-0862">Zinc</keyword>
<dbReference type="PANTHER" id="PTHR20855">
    <property type="entry name" value="ADIPOR/PROGESTIN RECEPTOR-RELATED"/>
    <property type="match status" value="1"/>
</dbReference>
<feature type="transmembrane region" description="Helical" evidence="7">
    <location>
        <begin position="129"/>
        <end position="151"/>
    </location>
</feature>
<evidence type="ECO:0000256" key="1">
    <source>
        <dbReference type="ARBA" id="ARBA00004141"/>
    </source>
</evidence>
<feature type="transmembrane region" description="Helical" evidence="7">
    <location>
        <begin position="96"/>
        <end position="117"/>
    </location>
</feature>
<dbReference type="Pfam" id="PF03006">
    <property type="entry name" value="HlyIII"/>
    <property type="match status" value="1"/>
</dbReference>
<feature type="transmembrane region" description="Helical" evidence="7">
    <location>
        <begin position="163"/>
        <end position="188"/>
    </location>
</feature>
<feature type="binding site" evidence="6">
    <location>
        <position position="296"/>
    </location>
    <ligand>
        <name>Zn(2+)</name>
        <dbReference type="ChEBI" id="CHEBI:29105"/>
    </ligand>
</feature>
<dbReference type="FunCoup" id="A0A1S3HQ25">
    <property type="interactions" value="516"/>
</dbReference>
<protein>
    <submittedName>
        <fullName evidence="9">Progestin and adipoQ receptor family member 3</fullName>
    </submittedName>
</protein>
<dbReference type="PANTHER" id="PTHR20855:SF15">
    <property type="entry name" value="PROGESTIN AND ADIPOQ RECEPTOR FAMILY MEMBER 3"/>
    <property type="match status" value="1"/>
</dbReference>
<proteinExistence type="inferred from homology"/>
<feature type="transmembrane region" description="Helical" evidence="7">
    <location>
        <begin position="226"/>
        <end position="246"/>
    </location>
</feature>
<keyword evidence="8" id="KW-1185">Reference proteome</keyword>
<dbReference type="GO" id="GO:0038023">
    <property type="term" value="F:signaling receptor activity"/>
    <property type="evidence" value="ECO:0007669"/>
    <property type="project" value="TreeGrafter"/>
</dbReference>
<dbReference type="GeneID" id="106156767"/>
<gene>
    <name evidence="9" type="primary">LOC106156767</name>
</gene>
<dbReference type="AlphaFoldDB" id="A0A1S3HQ25"/>
<organism evidence="8 9">
    <name type="scientific">Lingula anatina</name>
    <name type="common">Brachiopod</name>
    <name type="synonym">Lingula unguis</name>
    <dbReference type="NCBI Taxonomy" id="7574"/>
    <lineage>
        <taxon>Eukaryota</taxon>
        <taxon>Metazoa</taxon>
        <taxon>Spiralia</taxon>
        <taxon>Lophotrochozoa</taxon>
        <taxon>Brachiopoda</taxon>
        <taxon>Linguliformea</taxon>
        <taxon>Lingulata</taxon>
        <taxon>Lingulida</taxon>
        <taxon>Linguloidea</taxon>
        <taxon>Lingulidae</taxon>
        <taxon>Lingula</taxon>
    </lineage>
</organism>
<keyword evidence="9" id="KW-0675">Receptor</keyword>
<evidence type="ECO:0000256" key="7">
    <source>
        <dbReference type="SAM" id="Phobius"/>
    </source>
</evidence>
<dbReference type="InterPro" id="IPR004254">
    <property type="entry name" value="AdipoR/HlyIII-related"/>
</dbReference>
<dbReference type="InParanoid" id="A0A1S3HQ25"/>
<evidence type="ECO:0000256" key="4">
    <source>
        <dbReference type="ARBA" id="ARBA00022989"/>
    </source>
</evidence>
<evidence type="ECO:0000256" key="6">
    <source>
        <dbReference type="PIRSR" id="PIRSR604254-1"/>
    </source>
</evidence>
<dbReference type="GO" id="GO:0046872">
    <property type="term" value="F:metal ion binding"/>
    <property type="evidence" value="ECO:0007669"/>
    <property type="project" value="UniProtKB-KW"/>
</dbReference>
<evidence type="ECO:0000313" key="8">
    <source>
        <dbReference type="Proteomes" id="UP000085678"/>
    </source>
</evidence>
<feature type="transmembrane region" description="Helical" evidence="7">
    <location>
        <begin position="258"/>
        <end position="278"/>
    </location>
</feature>
<evidence type="ECO:0000256" key="2">
    <source>
        <dbReference type="ARBA" id="ARBA00007018"/>
    </source>
</evidence>
<name>A0A1S3HQ25_LINAN</name>
<dbReference type="RefSeq" id="XP_013387641.1">
    <property type="nucleotide sequence ID" value="XM_013532187.1"/>
</dbReference>
<feature type="transmembrane region" description="Helical" evidence="7">
    <location>
        <begin position="195"/>
        <end position="214"/>
    </location>
</feature>
<evidence type="ECO:0000256" key="3">
    <source>
        <dbReference type="ARBA" id="ARBA00022692"/>
    </source>
</evidence>
<accession>A0A1S3HQ25</accession>
<keyword evidence="6" id="KW-0479">Metal-binding</keyword>
<feature type="binding site" evidence="6">
    <location>
        <position position="300"/>
    </location>
    <ligand>
        <name>Zn(2+)</name>
        <dbReference type="ChEBI" id="CHEBI:29105"/>
    </ligand>
</feature>
<feature type="binding site" evidence="6">
    <location>
        <position position="149"/>
    </location>
    <ligand>
        <name>Zn(2+)</name>
        <dbReference type="ChEBI" id="CHEBI:29105"/>
    </ligand>
</feature>
<comment type="subcellular location">
    <subcellularLocation>
        <location evidence="1">Membrane</location>
        <topology evidence="1">Multi-pass membrane protein</topology>
    </subcellularLocation>
</comment>
<dbReference type="GO" id="GO:0016020">
    <property type="term" value="C:membrane"/>
    <property type="evidence" value="ECO:0007669"/>
    <property type="project" value="UniProtKB-SubCell"/>
</dbReference>
<keyword evidence="3 7" id="KW-0812">Transmembrane</keyword>
<dbReference type="KEGG" id="lak:106156767"/>
<evidence type="ECO:0000313" key="9">
    <source>
        <dbReference type="RefSeq" id="XP_013387641.1"/>
    </source>
</evidence>